<evidence type="ECO:0000256" key="3">
    <source>
        <dbReference type="ARBA" id="ARBA00022553"/>
    </source>
</evidence>
<keyword evidence="13" id="KW-1185">Reference proteome</keyword>
<dbReference type="PANTHER" id="PTHR10015:SF337">
    <property type="entry name" value="HEAT STRESS TRANSCRIPTION FACTOR A-3"/>
    <property type="match status" value="1"/>
</dbReference>
<feature type="region of interest" description="Disordered" evidence="10">
    <location>
        <begin position="1"/>
        <end position="41"/>
    </location>
</feature>
<proteinExistence type="inferred from homology"/>
<dbReference type="InterPro" id="IPR036388">
    <property type="entry name" value="WH-like_DNA-bd_sf"/>
</dbReference>
<feature type="compositionally biased region" description="Basic and acidic residues" evidence="10">
    <location>
        <begin position="502"/>
        <end position="511"/>
    </location>
</feature>
<feature type="compositionally biased region" description="Polar residues" evidence="10">
    <location>
        <begin position="8"/>
        <end position="21"/>
    </location>
</feature>
<dbReference type="Proteomes" id="UP001281410">
    <property type="component" value="Unassembled WGS sequence"/>
</dbReference>
<dbReference type="GO" id="GO:0003700">
    <property type="term" value="F:DNA-binding transcription factor activity"/>
    <property type="evidence" value="ECO:0007669"/>
    <property type="project" value="InterPro"/>
</dbReference>
<keyword evidence="7" id="KW-0804">Transcription</keyword>
<comment type="caution">
    <text evidence="12">The sequence shown here is derived from an EMBL/GenBank/DDBJ whole genome shotgun (WGS) entry which is preliminary data.</text>
</comment>
<feature type="domain" description="HSF-type DNA-binding" evidence="11">
    <location>
        <begin position="125"/>
        <end position="149"/>
    </location>
</feature>
<dbReference type="FunFam" id="1.10.10.10:FF:000037">
    <property type="entry name" value="Heat stress transcription factor B-4"/>
    <property type="match status" value="1"/>
</dbReference>
<evidence type="ECO:0000256" key="6">
    <source>
        <dbReference type="ARBA" id="ARBA00023125"/>
    </source>
</evidence>
<evidence type="ECO:0000256" key="9">
    <source>
        <dbReference type="RuleBase" id="RU004020"/>
    </source>
</evidence>
<dbReference type="GO" id="GO:0006357">
    <property type="term" value="P:regulation of transcription by RNA polymerase II"/>
    <property type="evidence" value="ECO:0007669"/>
    <property type="project" value="TreeGrafter"/>
</dbReference>
<dbReference type="SMART" id="SM00415">
    <property type="entry name" value="HSF"/>
    <property type="match status" value="1"/>
</dbReference>
<keyword evidence="6" id="KW-0238">DNA-binding</keyword>
<name>A0AAE0AZW6_9ROSI</name>
<keyword evidence="5" id="KW-0346">Stress response</keyword>
<evidence type="ECO:0000313" key="13">
    <source>
        <dbReference type="Proteomes" id="UP001281410"/>
    </source>
</evidence>
<gene>
    <name evidence="12" type="ORF">Dsin_006599</name>
</gene>
<comment type="similarity">
    <text evidence="9">Belongs to the HSF family.</text>
</comment>
<dbReference type="GO" id="GO:0034605">
    <property type="term" value="P:cellular response to heat"/>
    <property type="evidence" value="ECO:0007669"/>
    <property type="project" value="TreeGrafter"/>
</dbReference>
<dbReference type="Pfam" id="PF00447">
    <property type="entry name" value="HSF_DNA-bind"/>
    <property type="match status" value="1"/>
</dbReference>
<evidence type="ECO:0000256" key="4">
    <source>
        <dbReference type="ARBA" id="ARBA00023015"/>
    </source>
</evidence>
<evidence type="ECO:0000256" key="5">
    <source>
        <dbReference type="ARBA" id="ARBA00023016"/>
    </source>
</evidence>
<dbReference type="InterPro" id="IPR000232">
    <property type="entry name" value="HSF_DNA-bd"/>
</dbReference>
<dbReference type="EMBL" id="JANJYJ010000002">
    <property type="protein sequence ID" value="KAK3226737.1"/>
    <property type="molecule type" value="Genomic_DNA"/>
</dbReference>
<dbReference type="AlphaFoldDB" id="A0AAE0AZW6"/>
<evidence type="ECO:0000256" key="1">
    <source>
        <dbReference type="ARBA" id="ARBA00004123"/>
    </source>
</evidence>
<evidence type="ECO:0000256" key="10">
    <source>
        <dbReference type="SAM" id="MobiDB-lite"/>
    </source>
</evidence>
<evidence type="ECO:0000256" key="8">
    <source>
        <dbReference type="ARBA" id="ARBA00023242"/>
    </source>
</evidence>
<dbReference type="InterPro" id="IPR036390">
    <property type="entry name" value="WH_DNA-bd_sf"/>
</dbReference>
<dbReference type="GO" id="GO:0000978">
    <property type="term" value="F:RNA polymerase II cis-regulatory region sequence-specific DNA binding"/>
    <property type="evidence" value="ECO:0007669"/>
    <property type="project" value="TreeGrafter"/>
</dbReference>
<keyword evidence="8" id="KW-0539">Nucleus</keyword>
<keyword evidence="4" id="KW-0805">Transcription regulation</keyword>
<evidence type="ECO:0000256" key="7">
    <source>
        <dbReference type="ARBA" id="ARBA00023163"/>
    </source>
</evidence>
<evidence type="ECO:0000313" key="12">
    <source>
        <dbReference type="EMBL" id="KAK3226737.1"/>
    </source>
</evidence>
<dbReference type="PROSITE" id="PS00434">
    <property type="entry name" value="HSF_DOMAIN"/>
    <property type="match status" value="1"/>
</dbReference>
<protein>
    <recommendedName>
        <fullName evidence="11">HSF-type DNA-binding domain-containing protein</fullName>
    </recommendedName>
</protein>
<dbReference type="SUPFAM" id="SSF46785">
    <property type="entry name" value="Winged helix' DNA-binding domain"/>
    <property type="match status" value="1"/>
</dbReference>
<accession>A0AAE0AZW6</accession>
<feature type="region of interest" description="Disordered" evidence="10">
    <location>
        <begin position="265"/>
        <end position="295"/>
    </location>
</feature>
<dbReference type="PRINTS" id="PR00056">
    <property type="entry name" value="HSFDOMAIN"/>
</dbReference>
<keyword evidence="3" id="KW-0597">Phosphoprotein</keyword>
<feature type="region of interest" description="Disordered" evidence="10">
    <location>
        <begin position="481"/>
        <end position="511"/>
    </location>
</feature>
<comment type="subunit">
    <text evidence="2">Homotrimer.</text>
</comment>
<organism evidence="12 13">
    <name type="scientific">Dipteronia sinensis</name>
    <dbReference type="NCBI Taxonomy" id="43782"/>
    <lineage>
        <taxon>Eukaryota</taxon>
        <taxon>Viridiplantae</taxon>
        <taxon>Streptophyta</taxon>
        <taxon>Embryophyta</taxon>
        <taxon>Tracheophyta</taxon>
        <taxon>Spermatophyta</taxon>
        <taxon>Magnoliopsida</taxon>
        <taxon>eudicotyledons</taxon>
        <taxon>Gunneridae</taxon>
        <taxon>Pentapetalae</taxon>
        <taxon>rosids</taxon>
        <taxon>malvids</taxon>
        <taxon>Sapindales</taxon>
        <taxon>Sapindaceae</taxon>
        <taxon>Hippocastanoideae</taxon>
        <taxon>Acereae</taxon>
        <taxon>Dipteronia</taxon>
    </lineage>
</organism>
<dbReference type="GO" id="GO:0005634">
    <property type="term" value="C:nucleus"/>
    <property type="evidence" value="ECO:0007669"/>
    <property type="project" value="UniProtKB-SubCell"/>
</dbReference>
<dbReference type="PANTHER" id="PTHR10015">
    <property type="entry name" value="HEAT SHOCK TRANSCRIPTION FACTOR"/>
    <property type="match status" value="1"/>
</dbReference>
<evidence type="ECO:0000256" key="2">
    <source>
        <dbReference type="ARBA" id="ARBA00011233"/>
    </source>
</evidence>
<sequence>MNNREDQNYPNSPPKNSLGTTSSSSSSQLDPETTMASMGSHQFPSFPLSPLSEFEVFSSSFKANPIVNDGAPQPLDSLQGNLVPPFLSKTFDLVDDRSLDPIISWGSTGQSFVVWDPLEFARLILPRHFKHNNFSSFVRQLNTYGFRKIGTDRWEFANEAFQRGKRPLLKNIQRRKSPQSQQVGSYIGPSSEAGKSGMICDIEKLRKEWSILTHEVVELQQQHCGAASHVEVVNQRIQVAEQRQKQMVSFLAKLLQNPAFVSRLQQKKEQGDASSSRMKRKFVKHQPHEPGKLDSSVDEQIVKYKPDRKNLTIPSIDPDFNPVPFEQSLDYLLDGMPFQFGDIASVELAVSDELAMAQEFIKAPEQLGEGTSSLGGGDPLFKGKDVTSPQQEVSPEYFVSSPEDLVKEKHIPAFSSHGIESIVKQEDIWSMGFDTGDGMSSSSNELLSNLANCDVLELGMSSGLSDIWDITSLQAAGGPGFDMWLADEPPHDEPESQAGQPIDDRSKKMNP</sequence>
<comment type="subcellular location">
    <subcellularLocation>
        <location evidence="1">Nucleus</location>
    </subcellularLocation>
</comment>
<evidence type="ECO:0000259" key="11">
    <source>
        <dbReference type="PROSITE" id="PS00434"/>
    </source>
</evidence>
<dbReference type="Gene3D" id="1.10.10.10">
    <property type="entry name" value="Winged helix-like DNA-binding domain superfamily/Winged helix DNA-binding domain"/>
    <property type="match status" value="1"/>
</dbReference>
<feature type="compositionally biased region" description="Polar residues" evidence="10">
    <location>
        <begin position="28"/>
        <end position="41"/>
    </location>
</feature>
<reference evidence="12" key="1">
    <citation type="journal article" date="2023" name="Plant J.">
        <title>Genome sequences and population genomics provide insights into the demographic history, inbreeding, and mutation load of two 'living fossil' tree species of Dipteronia.</title>
        <authorList>
            <person name="Feng Y."/>
            <person name="Comes H.P."/>
            <person name="Chen J."/>
            <person name="Zhu S."/>
            <person name="Lu R."/>
            <person name="Zhang X."/>
            <person name="Li P."/>
            <person name="Qiu J."/>
            <person name="Olsen K.M."/>
            <person name="Qiu Y."/>
        </authorList>
    </citation>
    <scope>NUCLEOTIDE SEQUENCE</scope>
    <source>
        <strain evidence="12">NBL</strain>
    </source>
</reference>